<reference evidence="1" key="1">
    <citation type="submission" date="2022-11" db="EMBL/GenBank/DDBJ databases">
        <title>Genome Resource of Sclerotinia nivalis Strain SnTB1, a Plant Pathogen Isolated from American Ginseng.</title>
        <authorList>
            <person name="Fan S."/>
        </authorList>
    </citation>
    <scope>NUCLEOTIDE SEQUENCE</scope>
    <source>
        <strain evidence="1">SnTB1</strain>
    </source>
</reference>
<gene>
    <name evidence="1" type="ORF">OCU04_008020</name>
</gene>
<name>A0A9X0DGL1_9HELO</name>
<dbReference type="EMBL" id="JAPEIS010000009">
    <property type="protein sequence ID" value="KAJ8062761.1"/>
    <property type="molecule type" value="Genomic_DNA"/>
</dbReference>
<dbReference type="AlphaFoldDB" id="A0A9X0DGL1"/>
<evidence type="ECO:0000313" key="2">
    <source>
        <dbReference type="Proteomes" id="UP001152300"/>
    </source>
</evidence>
<comment type="caution">
    <text evidence="1">The sequence shown here is derived from an EMBL/GenBank/DDBJ whole genome shotgun (WGS) entry which is preliminary data.</text>
</comment>
<dbReference type="Proteomes" id="UP001152300">
    <property type="component" value="Unassembled WGS sequence"/>
</dbReference>
<evidence type="ECO:0000313" key="1">
    <source>
        <dbReference type="EMBL" id="KAJ8062761.1"/>
    </source>
</evidence>
<protein>
    <submittedName>
        <fullName evidence="1">Uncharacterized protein</fullName>
    </submittedName>
</protein>
<accession>A0A9X0DGL1</accession>
<proteinExistence type="predicted"/>
<organism evidence="1 2">
    <name type="scientific">Sclerotinia nivalis</name>
    <dbReference type="NCBI Taxonomy" id="352851"/>
    <lineage>
        <taxon>Eukaryota</taxon>
        <taxon>Fungi</taxon>
        <taxon>Dikarya</taxon>
        <taxon>Ascomycota</taxon>
        <taxon>Pezizomycotina</taxon>
        <taxon>Leotiomycetes</taxon>
        <taxon>Helotiales</taxon>
        <taxon>Sclerotiniaceae</taxon>
        <taxon>Sclerotinia</taxon>
    </lineage>
</organism>
<keyword evidence="2" id="KW-1185">Reference proteome</keyword>
<dbReference type="OrthoDB" id="3489787at2759"/>
<sequence length="206" mass="23379">MSSYSRRKWAPNFKRAQILTIEAIGASTSTSSVRTSVIAHTHIILALLASPKDPLSIPHHLHLASLQINTLLSHICKPPHSPNNFNPAPLTLLTQQYSTFISTLQKEHRTFITYTPWKPHDETYPTIGCGADAFRCEEFEMQIKNSVTGDYDMEGFRSPVLPLVEKSEEEIGREKFERGLWWWRFLGRELMKGGQGEDVRVLGGVF</sequence>